<dbReference type="EMBL" id="JARKIB010000168">
    <property type="protein sequence ID" value="KAJ7729023.1"/>
    <property type="molecule type" value="Genomic_DNA"/>
</dbReference>
<dbReference type="SUPFAM" id="SSF52540">
    <property type="entry name" value="P-loop containing nucleoside triphosphate hydrolases"/>
    <property type="match status" value="1"/>
</dbReference>
<gene>
    <name evidence="1" type="ORF">B0H16DRAFT_1470215</name>
</gene>
<evidence type="ECO:0000313" key="2">
    <source>
        <dbReference type="Proteomes" id="UP001215598"/>
    </source>
</evidence>
<reference evidence="1" key="1">
    <citation type="submission" date="2023-03" db="EMBL/GenBank/DDBJ databases">
        <title>Massive genome expansion in bonnet fungi (Mycena s.s.) driven by repeated elements and novel gene families across ecological guilds.</title>
        <authorList>
            <consortium name="Lawrence Berkeley National Laboratory"/>
            <person name="Harder C.B."/>
            <person name="Miyauchi S."/>
            <person name="Viragh M."/>
            <person name="Kuo A."/>
            <person name="Thoen E."/>
            <person name="Andreopoulos B."/>
            <person name="Lu D."/>
            <person name="Skrede I."/>
            <person name="Drula E."/>
            <person name="Henrissat B."/>
            <person name="Morin E."/>
            <person name="Kohler A."/>
            <person name="Barry K."/>
            <person name="LaButti K."/>
            <person name="Morin E."/>
            <person name="Salamov A."/>
            <person name="Lipzen A."/>
            <person name="Mereny Z."/>
            <person name="Hegedus B."/>
            <person name="Baldrian P."/>
            <person name="Stursova M."/>
            <person name="Weitz H."/>
            <person name="Taylor A."/>
            <person name="Grigoriev I.V."/>
            <person name="Nagy L.G."/>
            <person name="Martin F."/>
            <person name="Kauserud H."/>
        </authorList>
    </citation>
    <scope>NUCLEOTIDE SEQUENCE</scope>
    <source>
        <strain evidence="1">CBHHK182m</strain>
    </source>
</reference>
<evidence type="ECO:0000313" key="1">
    <source>
        <dbReference type="EMBL" id="KAJ7729023.1"/>
    </source>
</evidence>
<accession>A0AAD7HV41</accession>
<dbReference type="InterPro" id="IPR027417">
    <property type="entry name" value="P-loop_NTPase"/>
</dbReference>
<dbReference type="Proteomes" id="UP001215598">
    <property type="component" value="Unassembled WGS sequence"/>
</dbReference>
<evidence type="ECO:0008006" key="3">
    <source>
        <dbReference type="Google" id="ProtNLM"/>
    </source>
</evidence>
<protein>
    <recommendedName>
        <fullName evidence="3">G domain-containing protein</fullName>
    </recommendedName>
</protein>
<dbReference type="AlphaFoldDB" id="A0AAD7HV41"/>
<comment type="caution">
    <text evidence="1">The sequence shown here is derived from an EMBL/GenBank/DDBJ whole genome shotgun (WGS) entry which is preliminary data.</text>
</comment>
<sequence>MPRTIQEIKTLSPRFRILVIGRRNAGKTKILKKMCDSDGSDLQIVDANGKEPVLGGSVDTGAESPGAVAASCNQWAFINHRPQRGMSDIENEITFRSNPLFVFHDSRGIEAGAEHEKDSQLRTEYLWNFLRKRSMSERMKDQIHAVWFCIPMDEQRAPSAEFELAFFNARESPVPIIAVCTKFEALLDSEMSGEDDSSDAEEEARQAAQSKFDRTVLQALRGTSHPPDQIVQLQNLDEPTAGCAALTERTYAAIHDKTLSDLFALAQHNSFSIGCTKVLQAMT</sequence>
<name>A0AAD7HV41_9AGAR</name>
<dbReference type="Gene3D" id="3.40.50.300">
    <property type="entry name" value="P-loop containing nucleotide triphosphate hydrolases"/>
    <property type="match status" value="1"/>
</dbReference>
<proteinExistence type="predicted"/>
<keyword evidence="2" id="KW-1185">Reference proteome</keyword>
<organism evidence="1 2">
    <name type="scientific">Mycena metata</name>
    <dbReference type="NCBI Taxonomy" id="1033252"/>
    <lineage>
        <taxon>Eukaryota</taxon>
        <taxon>Fungi</taxon>
        <taxon>Dikarya</taxon>
        <taxon>Basidiomycota</taxon>
        <taxon>Agaricomycotina</taxon>
        <taxon>Agaricomycetes</taxon>
        <taxon>Agaricomycetidae</taxon>
        <taxon>Agaricales</taxon>
        <taxon>Marasmiineae</taxon>
        <taxon>Mycenaceae</taxon>
        <taxon>Mycena</taxon>
    </lineage>
</organism>